<keyword evidence="4 5" id="KW-0472">Membrane</keyword>
<keyword evidence="5" id="KW-1003">Cell membrane</keyword>
<reference evidence="7 8" key="1">
    <citation type="journal article" date="2011" name="ISME J.">
        <title>Community ecology of hot spring cyanobacterial mats: predominant populations and their functional potential.</title>
        <authorList>
            <person name="Klatt C.G."/>
            <person name="Wood J.M."/>
            <person name="Rusch D.B."/>
            <person name="Bateson M.M."/>
            <person name="Hamamura N."/>
            <person name="Heidelberg J.F."/>
            <person name="Grossman A.R."/>
            <person name="Bhaya D."/>
            <person name="Cohan F.M."/>
            <person name="Kuhl M."/>
            <person name="Bryant D.A."/>
            <person name="Ward D.M."/>
        </authorList>
    </citation>
    <scope>NUCLEOTIDE SEQUENCE [LARGE SCALE GENOMIC DNA]</scope>
    <source>
        <strain evidence="7">OS</strain>
    </source>
</reference>
<feature type="transmembrane region" description="Helical" evidence="5">
    <location>
        <begin position="24"/>
        <end position="43"/>
    </location>
</feature>
<dbReference type="NCBIfam" id="NF004741">
    <property type="entry name" value="PRK06076.1-2"/>
    <property type="match status" value="1"/>
</dbReference>
<dbReference type="EC" id="7.1.1.-" evidence="5"/>
<comment type="subcellular location">
    <subcellularLocation>
        <location evidence="5 6">Cell membrane</location>
        <topology evidence="5 6">Multi-pass membrane protein</topology>
    </subcellularLocation>
    <subcellularLocation>
        <location evidence="1">Membrane</location>
        <topology evidence="1">Multi-pass membrane protein</topology>
    </subcellularLocation>
</comment>
<comment type="catalytic activity">
    <reaction evidence="5">
        <text>a quinone + NADH + 5 H(+)(in) = a quinol + NAD(+) + 4 H(+)(out)</text>
        <dbReference type="Rhea" id="RHEA:57888"/>
        <dbReference type="ChEBI" id="CHEBI:15378"/>
        <dbReference type="ChEBI" id="CHEBI:24646"/>
        <dbReference type="ChEBI" id="CHEBI:57540"/>
        <dbReference type="ChEBI" id="CHEBI:57945"/>
        <dbReference type="ChEBI" id="CHEBI:132124"/>
    </reaction>
</comment>
<keyword evidence="5 6" id="KW-0520">NAD</keyword>
<sequence>MQYSLGLFASLLLATITLDLGQRILLGITLIATIILGVVLTVWSERRIAAAIQHRIGPNRVGPFGLLQPFADVLKLLFKEDVTPAAANRFYHLLAPMISLFAALTTIAVVPLASGVVIADVSVGILYILAITSIGVYGLTIAGWASGSKYSLLGGLRSSAQMISYEIAMGLSVVSVVLLANSTRMTDIVASQTSNPLYWNCWRNAIGFICFTVAAFAECNRAPFDLPEAEQELVGGYNTEFGSMKFATFFLAEYANMIVASAVIATLFLGGYQVPFIDESLGLPPLVLMLLQIGAFVVKTVFMIFVFIWVRWSVPRFKYNQLMNLGWRVLLPLALFNLLLIAIGVLVLGENVTT</sequence>
<feature type="transmembrane region" description="Helical" evidence="5">
    <location>
        <begin position="330"/>
        <end position="349"/>
    </location>
</feature>
<proteinExistence type="inferred from homology"/>
<protein>
    <recommendedName>
        <fullName evidence="5">NADH-quinone oxidoreductase subunit H</fullName>
        <ecNumber evidence="5">7.1.1.-</ecNumber>
    </recommendedName>
    <alternativeName>
        <fullName evidence="5">NADH dehydrogenase I subunit H</fullName>
    </alternativeName>
    <alternativeName>
        <fullName evidence="5">NDH-1 subunit H</fullName>
    </alternativeName>
</protein>
<evidence type="ECO:0000256" key="3">
    <source>
        <dbReference type="ARBA" id="ARBA00022989"/>
    </source>
</evidence>
<dbReference type="HAMAP" id="MF_01350">
    <property type="entry name" value="NDH1_NuoH"/>
    <property type="match status" value="1"/>
</dbReference>
<evidence type="ECO:0000256" key="4">
    <source>
        <dbReference type="ARBA" id="ARBA00023136"/>
    </source>
</evidence>
<evidence type="ECO:0000256" key="2">
    <source>
        <dbReference type="ARBA" id="ARBA00022692"/>
    </source>
</evidence>
<dbReference type="PANTHER" id="PTHR11432:SF3">
    <property type="entry name" value="NADH-UBIQUINONE OXIDOREDUCTASE CHAIN 1"/>
    <property type="match status" value="1"/>
</dbReference>
<dbReference type="AlphaFoldDB" id="A0A395LY47"/>
<feature type="transmembrane region" description="Helical" evidence="5">
    <location>
        <begin position="98"/>
        <end position="119"/>
    </location>
</feature>
<dbReference type="GO" id="GO:0016655">
    <property type="term" value="F:oxidoreductase activity, acting on NAD(P)H, quinone or similar compound as acceptor"/>
    <property type="evidence" value="ECO:0007669"/>
    <property type="project" value="UniProtKB-UniRule"/>
</dbReference>
<keyword evidence="7" id="KW-0560">Oxidoreductase</keyword>
<comment type="caution">
    <text evidence="7">The sequence shown here is derived from an EMBL/GenBank/DDBJ whole genome shotgun (WGS) entry which is preliminary data.</text>
</comment>
<dbReference type="Pfam" id="PF00146">
    <property type="entry name" value="NADHdh"/>
    <property type="match status" value="1"/>
</dbReference>
<dbReference type="Proteomes" id="UP000266389">
    <property type="component" value="Unassembled WGS sequence"/>
</dbReference>
<dbReference type="GO" id="GO:0048038">
    <property type="term" value="F:quinone binding"/>
    <property type="evidence" value="ECO:0007669"/>
    <property type="project" value="UniProtKB-KW"/>
</dbReference>
<dbReference type="InterPro" id="IPR001694">
    <property type="entry name" value="NADH_UbQ_OxRdtase_su1/FPO"/>
</dbReference>
<comment type="similarity">
    <text evidence="5 6">Belongs to the complex I subunit 1 family.</text>
</comment>
<feature type="transmembrane region" description="Helical" evidence="5">
    <location>
        <begin position="125"/>
        <end position="146"/>
    </location>
</feature>
<gene>
    <name evidence="5 7" type="primary">nuoH</name>
    <name evidence="7" type="ORF">D0433_11080</name>
</gene>
<keyword evidence="5" id="KW-0830">Ubiquinone</keyword>
<accession>A0A395LY47</accession>
<evidence type="ECO:0000256" key="5">
    <source>
        <dbReference type="HAMAP-Rule" id="MF_01350"/>
    </source>
</evidence>
<keyword evidence="5" id="KW-0874">Quinone</keyword>
<dbReference type="PROSITE" id="PS00668">
    <property type="entry name" value="COMPLEX1_ND1_2"/>
    <property type="match status" value="1"/>
</dbReference>
<comment type="caution">
    <text evidence="5">Lacks conserved residue(s) required for the propagation of feature annotation.</text>
</comment>
<dbReference type="InterPro" id="IPR018086">
    <property type="entry name" value="NADH_UbQ_OxRdtase_su1_CS"/>
</dbReference>
<organism evidence="7 8">
    <name type="scientific">Candidatus Thermochlorobacter aerophilus</name>
    <dbReference type="NCBI Taxonomy" id="1868324"/>
    <lineage>
        <taxon>Bacteria</taxon>
        <taxon>Pseudomonadati</taxon>
        <taxon>Chlorobiota</taxon>
        <taxon>Chlorobiia</taxon>
        <taxon>Chlorobiales</taxon>
        <taxon>Candidatus Thermochlorobacteriaceae</taxon>
        <taxon>Candidatus Thermochlorobacter</taxon>
    </lineage>
</organism>
<evidence type="ECO:0000313" key="7">
    <source>
        <dbReference type="EMBL" id="RFM23467.1"/>
    </source>
</evidence>
<dbReference type="GO" id="GO:0005886">
    <property type="term" value="C:plasma membrane"/>
    <property type="evidence" value="ECO:0007669"/>
    <property type="project" value="UniProtKB-SubCell"/>
</dbReference>
<keyword evidence="3 5" id="KW-1133">Transmembrane helix</keyword>
<comment type="function">
    <text evidence="5">NDH-1 shuttles electrons from NADH, via FMN and iron-sulfur (Fe-S) centers, to quinones in the respiratory chain. The immediate electron acceptor for the enzyme in this species is believed to be ubiquinone. Couples the redox reaction to proton translocation (for every two electrons transferred, four hydrogen ions are translocated across the cytoplasmic membrane), and thus conserves the redox energy in a proton gradient. This subunit may bind ubiquinone.</text>
</comment>
<keyword evidence="5" id="KW-1278">Translocase</keyword>
<comment type="subunit">
    <text evidence="5">NDH-1 is composed of 14 different subunits. Subunits NuoA, H, J, K, L, M, N constitute the membrane sector of the complex.</text>
</comment>
<dbReference type="GO" id="GO:0009060">
    <property type="term" value="P:aerobic respiration"/>
    <property type="evidence" value="ECO:0007669"/>
    <property type="project" value="TreeGrafter"/>
</dbReference>
<evidence type="ECO:0000256" key="1">
    <source>
        <dbReference type="ARBA" id="ARBA00004141"/>
    </source>
</evidence>
<dbReference type="PANTHER" id="PTHR11432">
    <property type="entry name" value="NADH DEHYDROGENASE SUBUNIT 1"/>
    <property type="match status" value="1"/>
</dbReference>
<keyword evidence="2 5" id="KW-0812">Transmembrane</keyword>
<feature type="transmembrane region" description="Helical" evidence="5">
    <location>
        <begin position="286"/>
        <end position="310"/>
    </location>
</feature>
<evidence type="ECO:0000313" key="8">
    <source>
        <dbReference type="Proteomes" id="UP000266389"/>
    </source>
</evidence>
<dbReference type="GO" id="GO:0003954">
    <property type="term" value="F:NADH dehydrogenase activity"/>
    <property type="evidence" value="ECO:0007669"/>
    <property type="project" value="TreeGrafter"/>
</dbReference>
<feature type="transmembrane region" description="Helical" evidence="5">
    <location>
        <begin position="254"/>
        <end position="274"/>
    </location>
</feature>
<name>A0A395LY47_9BACT</name>
<dbReference type="EMBL" id="PHFL01000065">
    <property type="protein sequence ID" value="RFM23467.1"/>
    <property type="molecule type" value="Genomic_DNA"/>
</dbReference>
<feature type="transmembrane region" description="Helical" evidence="5">
    <location>
        <begin position="167"/>
        <end position="185"/>
    </location>
</feature>
<evidence type="ECO:0000256" key="6">
    <source>
        <dbReference type="RuleBase" id="RU000471"/>
    </source>
</evidence>